<dbReference type="AlphaFoldDB" id="A0A1F7V5Y6"/>
<evidence type="ECO:0000313" key="1">
    <source>
        <dbReference type="EMBL" id="OGL85946.1"/>
    </source>
</evidence>
<reference evidence="1 2" key="1">
    <citation type="journal article" date="2016" name="Nat. Commun.">
        <title>Thousands of microbial genomes shed light on interconnected biogeochemical processes in an aquifer system.</title>
        <authorList>
            <person name="Anantharaman K."/>
            <person name="Brown C.T."/>
            <person name="Hug L.A."/>
            <person name="Sharon I."/>
            <person name="Castelle C.J."/>
            <person name="Probst A.J."/>
            <person name="Thomas B.C."/>
            <person name="Singh A."/>
            <person name="Wilkins M.J."/>
            <person name="Karaoz U."/>
            <person name="Brodie E.L."/>
            <person name="Williams K.H."/>
            <person name="Hubbard S.S."/>
            <person name="Banfield J.F."/>
        </authorList>
    </citation>
    <scope>NUCLEOTIDE SEQUENCE [LARGE SCALE GENOMIC DNA]</scope>
</reference>
<evidence type="ECO:0000313" key="2">
    <source>
        <dbReference type="Proteomes" id="UP000178723"/>
    </source>
</evidence>
<gene>
    <name evidence="1" type="ORF">A3I40_00775</name>
</gene>
<dbReference type="SUPFAM" id="SSF50346">
    <property type="entry name" value="PRC-barrel domain"/>
    <property type="match status" value="1"/>
</dbReference>
<proteinExistence type="predicted"/>
<dbReference type="STRING" id="1802407.A3I40_00775"/>
<name>A0A1F7V5Y6_9BACT</name>
<comment type="caution">
    <text evidence="1">The sequence shown here is derived from an EMBL/GenBank/DDBJ whole genome shotgun (WGS) entry which is preliminary data.</text>
</comment>
<accession>A0A1F7V5Y6</accession>
<dbReference type="EMBL" id="MGEP01000056">
    <property type="protein sequence ID" value="OGL85946.1"/>
    <property type="molecule type" value="Genomic_DNA"/>
</dbReference>
<protein>
    <submittedName>
        <fullName evidence="1">Uncharacterized protein</fullName>
    </submittedName>
</protein>
<sequence>MPVETKNGYRLGVVASFEIDAEQQRVARYIVKPALVPRMLARELVINAAQVISLTNKKMVVEDAVVPSRVAEASPAI</sequence>
<dbReference type="InterPro" id="IPR011033">
    <property type="entry name" value="PRC_barrel-like_sf"/>
</dbReference>
<organism evidence="1 2">
    <name type="scientific">Candidatus Uhrbacteria bacterium RIFCSPLOWO2_02_FULL_48_12</name>
    <dbReference type="NCBI Taxonomy" id="1802407"/>
    <lineage>
        <taxon>Bacteria</taxon>
        <taxon>Candidatus Uhriibacteriota</taxon>
    </lineage>
</organism>
<dbReference type="Proteomes" id="UP000178723">
    <property type="component" value="Unassembled WGS sequence"/>
</dbReference>